<evidence type="ECO:0000256" key="12">
    <source>
        <dbReference type="ARBA" id="ARBA00040743"/>
    </source>
</evidence>
<evidence type="ECO:0000256" key="6">
    <source>
        <dbReference type="ARBA" id="ARBA00022989"/>
    </source>
</evidence>
<dbReference type="PANTHER" id="PTHR47529">
    <property type="entry name" value="PEPTIDYL-PROLYL CIS-TRANS ISOMERASE D"/>
    <property type="match status" value="1"/>
</dbReference>
<evidence type="ECO:0000256" key="2">
    <source>
        <dbReference type="ARBA" id="ARBA00018370"/>
    </source>
</evidence>
<dbReference type="OrthoDB" id="9768393at2"/>
<evidence type="ECO:0000313" key="16">
    <source>
        <dbReference type="Proteomes" id="UP000193900"/>
    </source>
</evidence>
<dbReference type="RefSeq" id="WP_085877185.1">
    <property type="nucleotide sequence ID" value="NZ_FWFZ01000001.1"/>
</dbReference>
<keyword evidence="15" id="KW-0413">Isomerase</keyword>
<keyword evidence="8" id="KW-0143">Chaperone</keyword>
<dbReference type="SUPFAM" id="SSF109998">
    <property type="entry name" value="Triger factor/SurA peptide-binding domain-like"/>
    <property type="match status" value="1"/>
</dbReference>
<dbReference type="InterPro" id="IPR000297">
    <property type="entry name" value="PPIase_PpiC"/>
</dbReference>
<dbReference type="AlphaFoldDB" id="A0A1Y5RFD7"/>
<evidence type="ECO:0000256" key="7">
    <source>
        <dbReference type="ARBA" id="ARBA00023136"/>
    </source>
</evidence>
<comment type="subcellular location">
    <subcellularLocation>
        <location evidence="1">Cell inner membrane</location>
        <topology evidence="1">Single-pass type II membrane protein</topology>
        <orientation evidence="1">Periplasmic side</orientation>
    </subcellularLocation>
</comment>
<keyword evidence="7" id="KW-0472">Membrane</keyword>
<dbReference type="Gene3D" id="3.10.50.40">
    <property type="match status" value="1"/>
</dbReference>
<name>A0A1Y5RFD7_9RHOB</name>
<accession>A0A1Y5RFD7</accession>
<keyword evidence="5" id="KW-0812">Transmembrane</keyword>
<dbReference type="Gene3D" id="1.10.4030.10">
    <property type="entry name" value="Porin chaperone SurA, peptide-binding domain"/>
    <property type="match status" value="1"/>
</dbReference>
<dbReference type="InterPro" id="IPR052029">
    <property type="entry name" value="PpiD_chaperone"/>
</dbReference>
<evidence type="ECO:0000256" key="4">
    <source>
        <dbReference type="ARBA" id="ARBA00022519"/>
    </source>
</evidence>
<keyword evidence="16" id="KW-1185">Reference proteome</keyword>
<dbReference type="InterPro" id="IPR027304">
    <property type="entry name" value="Trigger_fact/SurA_dom_sf"/>
</dbReference>
<keyword evidence="6" id="KW-1133">Transmembrane helix</keyword>
<evidence type="ECO:0000313" key="15">
    <source>
        <dbReference type="EMBL" id="SLN16190.1"/>
    </source>
</evidence>
<sequence length="613" mass="66360">MAKQAAKKTATWIILGLLLFGLAGFGATSFGGNITSLGRVGDQEVSTTAYARELNSQIRAFEAQTGQPLSFPQAQAFGLDRTVLSRLISTKSLDNEAASLGISVGDARIADEIMAIPQFQGTAGNFDRQAYSFALERNGLTETEFETDLRQQLSRTLLQSGVVSAIPEPEGYGTTLATFLAETRNFLWVALTEDDLQSPVADPTDAQLQAYYDANTDRFMSPETREITFARLTPEMIMDEVSVDEDALRALYDERIDEYVRPERRLVERLVFRDADQAEAARARLADEDLDFDALVRERGLHLADIDLGDVSEADLGEAGAAVFATATGDVTDPQPSEFGPALYRVNAVLRAQETTFEEARGTLREELAAERARRIIDQDAEGMTDLIAGGASIEDLAERTALELGTISYTEDTTSGFAAYAAFREAADAAAPGDFPEILSLEDGGVFALRIDEIRAPAPIPFAQARDDVADAWRRAEVKDRLMGRAETLADEVEAAGDFTAEMPVPTAETGLDRRAFVGDTPPAFMTEVFDMAEGEARRIETPTGAIVVLVTAITPADPEAAAVAEEAARIAAEAQSAITQDIFDVFTRSVQTRTDVRIDQAAVNAVNATFQ</sequence>
<dbReference type="GO" id="GO:0005886">
    <property type="term" value="C:plasma membrane"/>
    <property type="evidence" value="ECO:0007669"/>
    <property type="project" value="UniProtKB-SubCell"/>
</dbReference>
<evidence type="ECO:0000256" key="8">
    <source>
        <dbReference type="ARBA" id="ARBA00023186"/>
    </source>
</evidence>
<evidence type="ECO:0000256" key="10">
    <source>
        <dbReference type="ARBA" id="ARBA00031484"/>
    </source>
</evidence>
<feature type="domain" description="PpiC" evidence="14">
    <location>
        <begin position="243"/>
        <end position="361"/>
    </location>
</feature>
<evidence type="ECO:0000256" key="5">
    <source>
        <dbReference type="ARBA" id="ARBA00022692"/>
    </source>
</evidence>
<dbReference type="InterPro" id="IPR046357">
    <property type="entry name" value="PPIase_dom_sf"/>
</dbReference>
<reference evidence="15 16" key="1">
    <citation type="submission" date="2017-03" db="EMBL/GenBank/DDBJ databases">
        <authorList>
            <person name="Afonso C.L."/>
            <person name="Miller P.J."/>
            <person name="Scott M.A."/>
            <person name="Spackman E."/>
            <person name="Goraichik I."/>
            <person name="Dimitrov K.M."/>
            <person name="Suarez D.L."/>
            <person name="Swayne D.E."/>
        </authorList>
    </citation>
    <scope>NUCLEOTIDE SEQUENCE [LARGE SCALE GENOMIC DNA]</scope>
    <source>
        <strain evidence="15 16">CECT 7023</strain>
    </source>
</reference>
<proteinExistence type="inferred from homology"/>
<protein>
    <recommendedName>
        <fullName evidence="2">Parvulin-like PPIase</fullName>
    </recommendedName>
    <alternativeName>
        <fullName evidence="9">Peptidyl-prolyl cis-trans isomerase plp</fullName>
    </alternativeName>
    <alternativeName>
        <fullName evidence="12">Periplasmic chaperone PpiD</fullName>
    </alternativeName>
    <alternativeName>
        <fullName evidence="13">Periplasmic folding chaperone</fullName>
    </alternativeName>
    <alternativeName>
        <fullName evidence="10">Rotamase plp</fullName>
    </alternativeName>
</protein>
<dbReference type="SUPFAM" id="SSF54534">
    <property type="entry name" value="FKBP-like"/>
    <property type="match status" value="1"/>
</dbReference>
<evidence type="ECO:0000256" key="1">
    <source>
        <dbReference type="ARBA" id="ARBA00004382"/>
    </source>
</evidence>
<dbReference type="Pfam" id="PF13145">
    <property type="entry name" value="Rotamase_2"/>
    <property type="match status" value="1"/>
</dbReference>
<dbReference type="GO" id="GO:0003755">
    <property type="term" value="F:peptidyl-prolyl cis-trans isomerase activity"/>
    <property type="evidence" value="ECO:0007669"/>
    <property type="project" value="InterPro"/>
</dbReference>
<dbReference type="PANTHER" id="PTHR47529:SF1">
    <property type="entry name" value="PERIPLASMIC CHAPERONE PPID"/>
    <property type="match status" value="1"/>
</dbReference>
<organism evidence="15 16">
    <name type="scientific">Roseisalinus antarcticus</name>
    <dbReference type="NCBI Taxonomy" id="254357"/>
    <lineage>
        <taxon>Bacteria</taxon>
        <taxon>Pseudomonadati</taxon>
        <taxon>Pseudomonadota</taxon>
        <taxon>Alphaproteobacteria</taxon>
        <taxon>Rhodobacterales</taxon>
        <taxon>Roseobacteraceae</taxon>
        <taxon>Roseisalinus</taxon>
    </lineage>
</organism>
<keyword evidence="3" id="KW-1003">Cell membrane</keyword>
<evidence type="ECO:0000256" key="11">
    <source>
        <dbReference type="ARBA" id="ARBA00038408"/>
    </source>
</evidence>
<dbReference type="EMBL" id="FWFZ01000001">
    <property type="protein sequence ID" value="SLN16190.1"/>
    <property type="molecule type" value="Genomic_DNA"/>
</dbReference>
<dbReference type="Pfam" id="PF13624">
    <property type="entry name" value="SurA_N_3"/>
    <property type="match status" value="1"/>
</dbReference>
<keyword evidence="4" id="KW-0997">Cell inner membrane</keyword>
<comment type="similarity">
    <text evidence="11">Belongs to the PpiD chaperone family.</text>
</comment>
<gene>
    <name evidence="15" type="primary">ppiD</name>
    <name evidence="15" type="ORF">ROA7023_00261</name>
</gene>
<evidence type="ECO:0000259" key="14">
    <source>
        <dbReference type="Pfam" id="PF13145"/>
    </source>
</evidence>
<evidence type="ECO:0000256" key="3">
    <source>
        <dbReference type="ARBA" id="ARBA00022475"/>
    </source>
</evidence>
<dbReference type="Proteomes" id="UP000193900">
    <property type="component" value="Unassembled WGS sequence"/>
</dbReference>
<evidence type="ECO:0000256" key="13">
    <source>
        <dbReference type="ARBA" id="ARBA00042775"/>
    </source>
</evidence>
<evidence type="ECO:0000256" key="9">
    <source>
        <dbReference type="ARBA" id="ARBA00030642"/>
    </source>
</evidence>